<keyword evidence="2" id="KW-1185">Reference proteome</keyword>
<protein>
    <submittedName>
        <fullName evidence="1">Uncharacterized protein</fullName>
    </submittedName>
</protein>
<name>D7CWK5_TRURR</name>
<proteinExistence type="predicted"/>
<reference evidence="2" key="1">
    <citation type="submission" date="2010-05" db="EMBL/GenBank/DDBJ databases">
        <title>The complete genome of Truepera radiovictris DSM 17093.</title>
        <authorList>
            <consortium name="US DOE Joint Genome Institute (JGI-PGF)"/>
            <person name="Lucas S."/>
            <person name="Copeland A."/>
            <person name="Lapidus A."/>
            <person name="Glavina del Rio T."/>
            <person name="Dalin E."/>
            <person name="Tice H."/>
            <person name="Bruce D."/>
            <person name="Goodwin L."/>
            <person name="Pitluck S."/>
            <person name="Kyrpides N."/>
            <person name="Mavromatis K."/>
            <person name="Ovchinnikova G."/>
            <person name="Munk A.C."/>
            <person name="Detter J.C."/>
            <person name="Han C."/>
            <person name="Tapia R."/>
            <person name="Land M."/>
            <person name="Hauser L."/>
            <person name="Markowitz V."/>
            <person name="Cheng J.-F."/>
            <person name="Hugenholtz P."/>
            <person name="Woyke T."/>
            <person name="Wu D."/>
            <person name="Tindall B."/>
            <person name="Pomrenke H.G."/>
            <person name="Brambilla E."/>
            <person name="Klenk H.-P."/>
            <person name="Eisen J.A."/>
        </authorList>
    </citation>
    <scope>NUCLEOTIDE SEQUENCE [LARGE SCALE GENOMIC DNA]</scope>
    <source>
        <strain evidence="2">DSM 17093 / CIP 108686 / LMG 22925 / RQ-24</strain>
    </source>
</reference>
<sequence>MLDAGLSQSDLSGALRGAGFTRWARLSWQPLEAPTAPPTAGEIITEQVSWAQARALGEVLAAVYGLPPYGAAAAQTAARALQQGADLEAFVAYRDRPVGAMVTLSAAGMLCAPILEAASDEARAALTARLAFEADARGLRAYLFTYLFNRVRCDRVNREALAASGLEVWCLRS</sequence>
<dbReference type="Proteomes" id="UP000000379">
    <property type="component" value="Chromosome"/>
</dbReference>
<organism evidence="1 2">
    <name type="scientific">Truepera radiovictrix (strain DSM 17093 / CIP 108686 / LMG 22925 / RQ-24)</name>
    <dbReference type="NCBI Taxonomy" id="649638"/>
    <lineage>
        <taxon>Bacteria</taxon>
        <taxon>Thermotogati</taxon>
        <taxon>Deinococcota</taxon>
        <taxon>Deinococci</taxon>
        <taxon>Trueperales</taxon>
        <taxon>Trueperaceae</taxon>
        <taxon>Truepera</taxon>
    </lineage>
</organism>
<dbReference type="RefSeq" id="WP_013177774.1">
    <property type="nucleotide sequence ID" value="NC_014221.1"/>
</dbReference>
<evidence type="ECO:0000313" key="2">
    <source>
        <dbReference type="Proteomes" id="UP000000379"/>
    </source>
</evidence>
<accession>D7CWK5</accession>
<gene>
    <name evidence="1" type="ordered locus">Trad_1281</name>
</gene>
<dbReference type="STRING" id="649638.Trad_1281"/>
<dbReference type="AlphaFoldDB" id="D7CWK5"/>
<reference evidence="1 2" key="2">
    <citation type="journal article" date="2011" name="Stand. Genomic Sci.">
        <title>Complete genome sequence of Truepera radiovictrix type strain (RQ-24).</title>
        <authorList>
            <person name="Ivanova N."/>
            <person name="Rohde C."/>
            <person name="Munk C."/>
            <person name="Nolan M."/>
            <person name="Lucas S."/>
            <person name="Del Rio T.G."/>
            <person name="Tice H."/>
            <person name="Deshpande S."/>
            <person name="Cheng J.F."/>
            <person name="Tapia R."/>
            <person name="Han C."/>
            <person name="Goodwin L."/>
            <person name="Pitluck S."/>
            <person name="Liolios K."/>
            <person name="Mavromatis K."/>
            <person name="Mikhailova N."/>
            <person name="Pati A."/>
            <person name="Chen A."/>
            <person name="Palaniappan K."/>
            <person name="Land M."/>
            <person name="Hauser L."/>
            <person name="Chang Y.J."/>
            <person name="Jeffries C.D."/>
            <person name="Brambilla E."/>
            <person name="Rohde M."/>
            <person name="Goker M."/>
            <person name="Tindall B.J."/>
            <person name="Woyke T."/>
            <person name="Bristow J."/>
            <person name="Eisen J.A."/>
            <person name="Markowitz V."/>
            <person name="Hugenholtz P."/>
            <person name="Kyrpides N.C."/>
            <person name="Klenk H.P."/>
            <person name="Lapidus A."/>
        </authorList>
    </citation>
    <scope>NUCLEOTIDE SEQUENCE [LARGE SCALE GENOMIC DNA]</scope>
    <source>
        <strain evidence="2">DSM 17093 / CIP 108686 / LMG 22925 / RQ-24</strain>
    </source>
</reference>
<dbReference type="HOGENOM" id="CLU_1546892_0_0_0"/>
<dbReference type="KEGG" id="tra:Trad_1281"/>
<evidence type="ECO:0000313" key="1">
    <source>
        <dbReference type="EMBL" id="ADI14404.1"/>
    </source>
</evidence>
<dbReference type="EMBL" id="CP002049">
    <property type="protein sequence ID" value="ADI14404.1"/>
    <property type="molecule type" value="Genomic_DNA"/>
</dbReference>